<reference evidence="1" key="1">
    <citation type="submission" date="2019-03" db="EMBL/GenBank/DDBJ databases">
        <title>Single cell metagenomics reveals metabolic interactions within the superorganism composed of flagellate Streblomastix strix and complex community of Bacteroidetes bacteria on its surface.</title>
        <authorList>
            <person name="Treitli S.C."/>
            <person name="Kolisko M."/>
            <person name="Husnik F."/>
            <person name="Keeling P."/>
            <person name="Hampl V."/>
        </authorList>
    </citation>
    <scope>NUCLEOTIDE SEQUENCE</scope>
    <source>
        <strain evidence="1">STM</strain>
    </source>
</reference>
<evidence type="ECO:0000313" key="1">
    <source>
        <dbReference type="EMBL" id="KAA6334750.1"/>
    </source>
</evidence>
<dbReference type="EMBL" id="SNRY01000964">
    <property type="protein sequence ID" value="KAA6334750.1"/>
    <property type="molecule type" value="Genomic_DNA"/>
</dbReference>
<sequence length="254" mass="30310">MRKKYKYMMYATLLDSFYSYLNSDKVYQKYWAFSDNPPHTEEEFEKIQFEELINRINRVPFDGEAADKGTAFNEVIDCIIEGRKSEKMSIEKTTENNIPVLQVLYNNRQFIFSKSLCKEFSSYFRGAITQLRVEATLPTRYGDILIYGIIDELMPESVHDIKTTGKYSSFKYKNNFQHLVYPYCLIQQGNEIRRFEYNITDFADTYTEVYVFNPERDIPILTEHCERFIEFLEENKGLITEKKIFAEENEHERN</sequence>
<organism evidence="1">
    <name type="scientific">termite gut metagenome</name>
    <dbReference type="NCBI Taxonomy" id="433724"/>
    <lineage>
        <taxon>unclassified sequences</taxon>
        <taxon>metagenomes</taxon>
        <taxon>organismal metagenomes</taxon>
    </lineage>
</organism>
<name>A0A5J4RNR4_9ZZZZ</name>
<proteinExistence type="predicted"/>
<comment type="caution">
    <text evidence="1">The sequence shown here is derived from an EMBL/GenBank/DDBJ whole genome shotgun (WGS) entry which is preliminary data.</text>
</comment>
<gene>
    <name evidence="1" type="ORF">EZS27_016956</name>
</gene>
<dbReference type="AlphaFoldDB" id="A0A5J4RNR4"/>
<protein>
    <submittedName>
        <fullName evidence="1">Uncharacterized protein</fullName>
    </submittedName>
</protein>
<accession>A0A5J4RNR4</accession>